<reference evidence="1 2" key="1">
    <citation type="submission" date="2015-09" db="EMBL/GenBank/DDBJ databases">
        <authorList>
            <consortium name="Pathogen Informatics"/>
        </authorList>
    </citation>
    <scope>NUCLEOTIDE SEQUENCE [LARGE SCALE GENOMIC DNA]</scope>
    <source>
        <strain evidence="1 2">2789STDY5834876</strain>
    </source>
</reference>
<protein>
    <recommendedName>
        <fullName evidence="3">Transposon-encoded protein TnpW</fullName>
    </recommendedName>
</protein>
<sequence length="76" mass="8732">MSVVVARCREIEALPYRALTKKENKQMENKKTNTPVALRKQIGGTTYVVRVHFNEDAKESMKDKIKRLIANEVRAS</sequence>
<dbReference type="STRING" id="39482.ERS852491_03313"/>
<accession>A0A174HW11</accession>
<organism evidence="1 2">
    <name type="scientific">Faecalicatena contorta</name>
    <dbReference type="NCBI Taxonomy" id="39482"/>
    <lineage>
        <taxon>Bacteria</taxon>
        <taxon>Bacillati</taxon>
        <taxon>Bacillota</taxon>
        <taxon>Clostridia</taxon>
        <taxon>Lachnospirales</taxon>
        <taxon>Lachnospiraceae</taxon>
        <taxon>Faecalicatena</taxon>
    </lineage>
</organism>
<evidence type="ECO:0000313" key="2">
    <source>
        <dbReference type="Proteomes" id="UP000095544"/>
    </source>
</evidence>
<dbReference type="Proteomes" id="UP000095544">
    <property type="component" value="Unassembled WGS sequence"/>
</dbReference>
<dbReference type="Pfam" id="PF14202">
    <property type="entry name" value="TnpW"/>
    <property type="match status" value="1"/>
</dbReference>
<evidence type="ECO:0008006" key="3">
    <source>
        <dbReference type="Google" id="ProtNLM"/>
    </source>
</evidence>
<dbReference type="EMBL" id="CYZU01000035">
    <property type="protein sequence ID" value="CUO79172.1"/>
    <property type="molecule type" value="Genomic_DNA"/>
</dbReference>
<dbReference type="AlphaFoldDB" id="A0A174HW11"/>
<evidence type="ECO:0000313" key="1">
    <source>
        <dbReference type="EMBL" id="CUO79172.1"/>
    </source>
</evidence>
<gene>
    <name evidence="1" type="ORF">ERS852491_03313</name>
</gene>
<proteinExistence type="predicted"/>
<dbReference type="InterPro" id="IPR026990">
    <property type="entry name" value="TnpW"/>
</dbReference>
<name>A0A174HW11_9FIRM</name>